<evidence type="ECO:0000313" key="2">
    <source>
        <dbReference type="Proteomes" id="UP000199041"/>
    </source>
</evidence>
<accession>A0A1H4C789</accession>
<proteinExistence type="predicted"/>
<dbReference type="STRING" id="551991.SAMN05192529_12827"/>
<keyword evidence="2" id="KW-1185">Reference proteome</keyword>
<dbReference type="GO" id="GO:0016740">
    <property type="term" value="F:transferase activity"/>
    <property type="evidence" value="ECO:0007669"/>
    <property type="project" value="UniProtKB-KW"/>
</dbReference>
<dbReference type="Pfam" id="PF08843">
    <property type="entry name" value="AbiEii"/>
    <property type="match status" value="1"/>
</dbReference>
<sequence>MKELKFKLQKALLKTGVQVEVRAGFLADTQKAQPIRDIYVEYPCLYGGIHNPKGIIKIRCSFLGIVLCQVSSIQQDLLSYYTGPQTVQAAGTGFKVRSVSAMQCLLEKMLLLHELYRIEEPASYKIIGTARHLYDIVQLFELVSTTTDRMDQNLLNRLRRHRNEWLKISTTSFRGCSFKKLCFIPPLNLLGPLMDDYRKLRKEVIFDQQWDFPVLVGKIQQINQWFNGIQWPRLKDCSQHSESERPLTGNGLSKHLTDVVQTAI</sequence>
<gene>
    <name evidence="1" type="ORF">SAMN05192529_12827</name>
</gene>
<dbReference type="EMBL" id="FNQY01000028">
    <property type="protein sequence ID" value="SEA56217.1"/>
    <property type="molecule type" value="Genomic_DNA"/>
</dbReference>
<dbReference type="AlphaFoldDB" id="A0A1H4C789"/>
<reference evidence="1 2" key="1">
    <citation type="submission" date="2016-10" db="EMBL/GenBank/DDBJ databases">
        <authorList>
            <person name="de Groot N.N."/>
        </authorList>
    </citation>
    <scope>NUCLEOTIDE SEQUENCE [LARGE SCALE GENOMIC DNA]</scope>
    <source>
        <strain evidence="1 2">Vu-144</strain>
    </source>
</reference>
<name>A0A1H4C789_9BACT</name>
<dbReference type="RefSeq" id="WP_394331873.1">
    <property type="nucleotide sequence ID" value="NZ_FNQY01000028.1"/>
</dbReference>
<keyword evidence="1" id="KW-0808">Transferase</keyword>
<organism evidence="1 2">
    <name type="scientific">Arachidicoccus rhizosphaerae</name>
    <dbReference type="NCBI Taxonomy" id="551991"/>
    <lineage>
        <taxon>Bacteria</taxon>
        <taxon>Pseudomonadati</taxon>
        <taxon>Bacteroidota</taxon>
        <taxon>Chitinophagia</taxon>
        <taxon>Chitinophagales</taxon>
        <taxon>Chitinophagaceae</taxon>
        <taxon>Arachidicoccus</taxon>
    </lineage>
</organism>
<evidence type="ECO:0000313" key="1">
    <source>
        <dbReference type="EMBL" id="SEA56217.1"/>
    </source>
</evidence>
<dbReference type="InterPro" id="IPR014942">
    <property type="entry name" value="AbiEii"/>
</dbReference>
<protein>
    <submittedName>
        <fullName evidence="1">Nucleotidyl transferase AbiEii toxin, Type IV TA system</fullName>
    </submittedName>
</protein>
<dbReference type="Proteomes" id="UP000199041">
    <property type="component" value="Unassembled WGS sequence"/>
</dbReference>